<feature type="repeat" description="TPR" evidence="8">
    <location>
        <begin position="816"/>
        <end position="849"/>
    </location>
</feature>
<evidence type="ECO:0000256" key="9">
    <source>
        <dbReference type="PROSITE-ProRule" id="PRU00354"/>
    </source>
</evidence>
<dbReference type="EMBL" id="AP011702">
    <property type="protein sequence ID" value="BAL54888.1"/>
    <property type="molecule type" value="Genomic_DNA"/>
</dbReference>
<dbReference type="UniPathway" id="UPA00248">
    <property type="reaction ID" value="UER00314"/>
</dbReference>
<dbReference type="InterPro" id="IPR029063">
    <property type="entry name" value="SAM-dependent_MTases_sf"/>
</dbReference>
<proteinExistence type="inferred from homology"/>
<feature type="binding site" evidence="7">
    <location>
        <position position="587"/>
    </location>
    <ligand>
        <name>S-methyl-5'-thioadenosine</name>
        <dbReference type="ChEBI" id="CHEBI:17509"/>
    </ligand>
</feature>
<dbReference type="Gene3D" id="3.40.50.150">
    <property type="entry name" value="Vaccinia Virus protein VP39"/>
    <property type="match status" value="1"/>
</dbReference>
<evidence type="ECO:0000256" key="1">
    <source>
        <dbReference type="ARBA" id="ARBA00007867"/>
    </source>
</evidence>
<feature type="repeat" description="TPR" evidence="8">
    <location>
        <begin position="955"/>
        <end position="988"/>
    </location>
</feature>
<feature type="transmembrane region" description="Helical" evidence="7">
    <location>
        <begin position="355"/>
        <end position="378"/>
    </location>
</feature>
<dbReference type="GO" id="GO:0008295">
    <property type="term" value="P:spermidine biosynthetic process"/>
    <property type="evidence" value="ECO:0007669"/>
    <property type="project" value="UniProtKB-UniRule"/>
</dbReference>
<evidence type="ECO:0000256" key="2">
    <source>
        <dbReference type="ARBA" id="ARBA00022679"/>
    </source>
</evidence>
<evidence type="ECO:0000259" key="10">
    <source>
        <dbReference type="PROSITE" id="PS51006"/>
    </source>
</evidence>
<comment type="function">
    <text evidence="7">Catalyzes the irreversible transfer of a propylamine group from the amino donor S-adenosylmethioninamine (decarboxy-AdoMet) to putrescine (1,4-diaminobutane) to yield spermidine.</text>
</comment>
<reference evidence="11" key="2">
    <citation type="journal article" date="2012" name="PLoS ONE">
        <title>A Deeply Branching Thermophilic Bacterium with an Ancient Acetyl-CoA Pathway Dominates a Subsurface Ecosystem.</title>
        <authorList>
            <person name="Takami H."/>
            <person name="Noguchi H."/>
            <person name="Takaki Y."/>
            <person name="Uchiyama I."/>
            <person name="Toyoda A."/>
            <person name="Nishi S."/>
            <person name="Chee G.-J."/>
            <person name="Arai W."/>
            <person name="Nunoura T."/>
            <person name="Itoh T."/>
            <person name="Hattori M."/>
            <person name="Takai K."/>
        </authorList>
    </citation>
    <scope>NUCLEOTIDE SEQUENCE</scope>
</reference>
<keyword evidence="7" id="KW-0812">Transmembrane</keyword>
<comment type="similarity">
    <text evidence="1 7">Belongs to the spermidine/spermine synthase family.</text>
</comment>
<dbReference type="InterPro" id="IPR051012">
    <property type="entry name" value="CellSynth/LPSAsmb/PSIAsmb"/>
</dbReference>
<comment type="caution">
    <text evidence="7 9">Lacks conserved residue(s) required for the propagation of feature annotation.</text>
</comment>
<feature type="domain" description="PABS" evidence="10">
    <location>
        <begin position="472"/>
        <end position="720"/>
    </location>
</feature>
<feature type="transmembrane region" description="Helical" evidence="7">
    <location>
        <begin position="163"/>
        <end position="186"/>
    </location>
</feature>
<feature type="transmembrane region" description="Helical" evidence="7">
    <location>
        <begin position="312"/>
        <end position="335"/>
    </location>
</feature>
<feature type="transmembrane region" description="Helical" evidence="7">
    <location>
        <begin position="47"/>
        <end position="67"/>
    </location>
</feature>
<feature type="transmembrane region" description="Helical" evidence="7">
    <location>
        <begin position="117"/>
        <end position="143"/>
    </location>
</feature>
<evidence type="ECO:0000256" key="6">
    <source>
        <dbReference type="ARBA" id="ARBA00023115"/>
    </source>
</evidence>
<dbReference type="SUPFAM" id="SSF53335">
    <property type="entry name" value="S-adenosyl-L-methionine-dependent methyltransferases"/>
    <property type="match status" value="1"/>
</dbReference>
<evidence type="ECO:0000256" key="3">
    <source>
        <dbReference type="ARBA" id="ARBA00022737"/>
    </source>
</evidence>
<comment type="caution">
    <text evidence="7">Lacks the conserved Asp active site.</text>
</comment>
<dbReference type="EC" id="2.5.1.16" evidence="7"/>
<name>H5SFF2_9BACT</name>
<keyword evidence="6 7" id="KW-0620">Polyamine biosynthesis</keyword>
<dbReference type="PANTHER" id="PTHR45586">
    <property type="entry name" value="TPR REPEAT-CONTAINING PROTEIN PA4667"/>
    <property type="match status" value="1"/>
</dbReference>
<feature type="transmembrane region" description="Helical" evidence="7">
    <location>
        <begin position="399"/>
        <end position="420"/>
    </location>
</feature>
<organism evidence="11">
    <name type="scientific">uncultured Acidobacteriota bacterium</name>
    <dbReference type="NCBI Taxonomy" id="171953"/>
    <lineage>
        <taxon>Bacteria</taxon>
        <taxon>Pseudomonadati</taxon>
        <taxon>Acidobacteriota</taxon>
        <taxon>environmental samples</taxon>
    </lineage>
</organism>
<gene>
    <name evidence="7" type="primary">speE</name>
    <name evidence="11" type="ORF">HGMM_F21E04C26</name>
</gene>
<sequence length="1100" mass="122288">MSNRAARLRTALLVSFLLSGVCSLLYEVLWMRALSLVLGNTLFSTSLILAIFMGGLALGSYVFGRWTERWPDPSKTLRAYAFMELGIGLWGFALLGSRSRIEMLLVSFAHMGSPRTLAFAEAVIGAALLLPPTVLMGGTFPVLSVFFGRGRGERLGGEIGRLYAINTLGAALGSFSSGFLLIPALGLHRSQALASAINICVALIAFVCARVVSAEDHAEISHAAARHAGMLPDGTLPSRSPSLLPLVVLLSGFTALLYEVAYTRILALLLGPTVYAFSLMLTVFISGLALGSRLLAPRSDRWGERADGPARLTAWLASLYVLLGLSVAATLPILNRLPLLVSEIVQAHADHYARLQLLQAMMIAGLLIVPTMLSGATFPMIVKLSVREERTLGRHVGRVLATNTAGAVSGALLTGFLLIPNVGTERTFWIGITLNAGIGLLLLLQLSMRWGLRLSLGMGIPGLLLLTLALLPRWDVERLSAGLYKYAPYYADVDADIIAHRGDLLYYREGAMATVAVRRVGEEHQLSLDGKVDASDGGADMLTQKLLAHLPLLLAERPRRACVIGLGSGVTAGTALLYPLERVDVVEISPEVVRAARFFEHVNDRVLDNPRARLILSDARRYLLFTREAYDVIISEPSNPWIAGVGALFTREFFHLMRARLTERGLVCQWFHAYNMPLSDLKMLLRTFHTVFPRAFLWVLNENDLLLIGAQDPAFDLDRERIERNFSRAEVRADLHRLGVVDLYTLLSLYVMHGEDLARFAQGAPLHTDDHPLLEFSGPRAMHAQTSRSNLQALLEFPRTLPPPRAVRDMSRRATWESFQNKGRMHERAESFAEAFREYRRAIERNPHAAEALAGLRRVARTREHRLEAEALYTRLVRDDPQNLEARLALAAWYEEERRYDACLALLRESVERISRARGDLRLLSQYAACLAGANELAMLEEVCRRWLALAPGSGRAWFHLAVIRSQQGKWAEALTFARRSVEADPRDFQARTLLAMIHAELGETARARALFEEIARDHADQALAFYNYGLFLLNAGQFREAREQFQKALDRDPLHLESYLGLAEALWRSGQKREARAWARRVLRHDPQNALAREILRTS</sequence>
<keyword evidence="7" id="KW-1003">Cell membrane</keyword>
<dbReference type="CDD" id="cd02440">
    <property type="entry name" value="AdoMet_MTases"/>
    <property type="match status" value="1"/>
</dbReference>
<dbReference type="InterPro" id="IPR011990">
    <property type="entry name" value="TPR-like_helical_dom_sf"/>
</dbReference>
<dbReference type="InterPro" id="IPR030374">
    <property type="entry name" value="PABS"/>
</dbReference>
<accession>H5SFF2</accession>
<dbReference type="InterPro" id="IPR036259">
    <property type="entry name" value="MFS_trans_sf"/>
</dbReference>
<dbReference type="PROSITE" id="PS50293">
    <property type="entry name" value="TPR_REGION"/>
    <property type="match status" value="1"/>
</dbReference>
<evidence type="ECO:0000313" key="11">
    <source>
        <dbReference type="EMBL" id="BAL54888.1"/>
    </source>
</evidence>
<keyword evidence="3" id="KW-0677">Repeat</keyword>
<feature type="transmembrane region" description="Helical" evidence="7">
    <location>
        <begin position="426"/>
        <end position="444"/>
    </location>
</feature>
<keyword evidence="2 7" id="KW-0808">Transferase</keyword>
<dbReference type="SUPFAM" id="SSF48452">
    <property type="entry name" value="TPR-like"/>
    <property type="match status" value="1"/>
</dbReference>
<dbReference type="Pfam" id="PF13432">
    <property type="entry name" value="TPR_16"/>
    <property type="match status" value="1"/>
</dbReference>
<evidence type="ECO:0000256" key="5">
    <source>
        <dbReference type="ARBA" id="ARBA00023066"/>
    </source>
</evidence>
<feature type="repeat" description="TPR" evidence="8">
    <location>
        <begin position="1023"/>
        <end position="1056"/>
    </location>
</feature>
<keyword evidence="7" id="KW-1133">Transmembrane helix</keyword>
<comment type="catalytic activity">
    <reaction evidence="7">
        <text>S-adenosyl 3-(methylsulfanyl)propylamine + putrescine = S-methyl-5'-thioadenosine + spermidine + H(+)</text>
        <dbReference type="Rhea" id="RHEA:12721"/>
        <dbReference type="ChEBI" id="CHEBI:15378"/>
        <dbReference type="ChEBI" id="CHEBI:17509"/>
        <dbReference type="ChEBI" id="CHEBI:57443"/>
        <dbReference type="ChEBI" id="CHEBI:57834"/>
        <dbReference type="ChEBI" id="CHEBI:326268"/>
        <dbReference type="EC" id="2.5.1.16"/>
    </reaction>
</comment>
<reference evidence="11" key="1">
    <citation type="journal article" date="2005" name="Environ. Microbiol.">
        <title>Genetic and functional properties of uncultivated thermophilic crenarchaeotes from a subsurface gold mine as revealed by analysis of genome fragments.</title>
        <authorList>
            <person name="Nunoura T."/>
            <person name="Hirayama H."/>
            <person name="Takami H."/>
            <person name="Oida H."/>
            <person name="Nishi S."/>
            <person name="Shimamura S."/>
            <person name="Suzuki Y."/>
            <person name="Inagaki F."/>
            <person name="Takai K."/>
            <person name="Nealson K.H."/>
            <person name="Horikoshi K."/>
        </authorList>
    </citation>
    <scope>NUCLEOTIDE SEQUENCE</scope>
</reference>
<dbReference type="GO" id="GO:0004766">
    <property type="term" value="F:spermidine synthase activity"/>
    <property type="evidence" value="ECO:0007669"/>
    <property type="project" value="UniProtKB-UniRule"/>
</dbReference>
<keyword evidence="7" id="KW-0472">Membrane</keyword>
<feature type="binding site" evidence="7">
    <location>
        <begin position="618"/>
        <end position="619"/>
    </location>
    <ligand>
        <name>S-methyl-5'-thioadenosine</name>
        <dbReference type="ChEBI" id="CHEBI:17509"/>
    </ligand>
</feature>
<evidence type="ECO:0000256" key="8">
    <source>
        <dbReference type="PROSITE-ProRule" id="PRU00339"/>
    </source>
</evidence>
<dbReference type="GO" id="GO:0005886">
    <property type="term" value="C:plasma membrane"/>
    <property type="evidence" value="ECO:0007669"/>
    <property type="project" value="UniProtKB-SubCell"/>
</dbReference>
<feature type="transmembrane region" description="Helical" evidence="7">
    <location>
        <begin position="267"/>
        <end position="291"/>
    </location>
</feature>
<dbReference type="SUPFAM" id="SSF103473">
    <property type="entry name" value="MFS general substrate transporter"/>
    <property type="match status" value="1"/>
</dbReference>
<feature type="transmembrane region" description="Helical" evidence="7">
    <location>
        <begin position="79"/>
        <end position="97"/>
    </location>
</feature>
<feature type="transmembrane region" description="Helical" evidence="7">
    <location>
        <begin position="243"/>
        <end position="261"/>
    </location>
</feature>
<keyword evidence="4 8" id="KW-0802">TPR repeat</keyword>
<comment type="pathway">
    <text evidence="7">Amine and polyamine biosynthesis; spermidine biosynthesis; spermidine from putrescine: step 1/1.</text>
</comment>
<dbReference type="Pfam" id="PF14559">
    <property type="entry name" value="TPR_19"/>
    <property type="match status" value="1"/>
</dbReference>
<dbReference type="InterPro" id="IPR019734">
    <property type="entry name" value="TPR_rpt"/>
</dbReference>
<protein>
    <recommendedName>
        <fullName evidence="7">Polyamine aminopropyltransferase</fullName>
    </recommendedName>
    <alternativeName>
        <fullName evidence="7">Putrescine aminopropyltransferase</fullName>
        <shortName evidence="7">PAPT</shortName>
    </alternativeName>
    <alternativeName>
        <fullName evidence="7">Spermidine synthase</fullName>
        <shortName evidence="7">SPDS</shortName>
        <shortName evidence="7">SPDSY</shortName>
        <ecNumber evidence="7">2.5.1.16</ecNumber>
    </alternativeName>
</protein>
<evidence type="ECO:0000256" key="4">
    <source>
        <dbReference type="ARBA" id="ARBA00022803"/>
    </source>
</evidence>
<feature type="transmembrane region" description="Helical" evidence="7">
    <location>
        <begin position="456"/>
        <end position="474"/>
    </location>
</feature>
<evidence type="ECO:0000256" key="7">
    <source>
        <dbReference type="HAMAP-Rule" id="MF_00198"/>
    </source>
</evidence>
<dbReference type="NCBIfam" id="NF037959">
    <property type="entry name" value="MFS_SpdSyn"/>
    <property type="match status" value="3"/>
</dbReference>
<comment type="subcellular location">
    <subcellularLocation>
        <location evidence="7">Cell membrane</location>
        <topology evidence="7">Multi-pass membrane protein</topology>
    </subcellularLocation>
</comment>
<feature type="transmembrane region" description="Helical" evidence="7">
    <location>
        <begin position="192"/>
        <end position="212"/>
    </location>
</feature>
<comment type="subunit">
    <text evidence="7">Homodimer or homotetramer.</text>
</comment>
<dbReference type="SMART" id="SM00028">
    <property type="entry name" value="TPR"/>
    <property type="match status" value="4"/>
</dbReference>
<dbReference type="PANTHER" id="PTHR45586:SF1">
    <property type="entry name" value="LIPOPOLYSACCHARIDE ASSEMBLY PROTEIN B"/>
    <property type="match status" value="1"/>
</dbReference>
<keyword evidence="5 7" id="KW-0745">Spermidine biosynthesis</keyword>
<dbReference type="PROSITE" id="PS50005">
    <property type="entry name" value="TPR"/>
    <property type="match status" value="3"/>
</dbReference>
<dbReference type="InterPro" id="IPR001045">
    <property type="entry name" value="Spermi_synthase"/>
</dbReference>
<dbReference type="HAMAP" id="MF_00198">
    <property type="entry name" value="Spermidine_synth"/>
    <property type="match status" value="1"/>
</dbReference>
<dbReference type="AlphaFoldDB" id="H5SFF2"/>
<dbReference type="PROSITE" id="PS51006">
    <property type="entry name" value="PABS_2"/>
    <property type="match status" value="1"/>
</dbReference>
<dbReference type="Pfam" id="PF01564">
    <property type="entry name" value="Spermine_synth"/>
    <property type="match status" value="1"/>
</dbReference>
<dbReference type="Gene3D" id="1.25.40.10">
    <property type="entry name" value="Tetratricopeptide repeat domain"/>
    <property type="match status" value="1"/>
</dbReference>